<dbReference type="Proteomes" id="UP000014760">
    <property type="component" value="Unassembled WGS sequence"/>
</dbReference>
<evidence type="ECO:0000256" key="1">
    <source>
        <dbReference type="SAM" id="MobiDB-lite"/>
    </source>
</evidence>
<dbReference type="EnsemblMetazoa" id="CapteT213237">
    <property type="protein sequence ID" value="CapteP213237"/>
    <property type="gene ID" value="CapteG213237"/>
</dbReference>
<dbReference type="HOGENOM" id="CLU_1344397_0_0_1"/>
<dbReference type="GO" id="GO:0016805">
    <property type="term" value="F:dipeptidase activity"/>
    <property type="evidence" value="ECO:0007669"/>
    <property type="project" value="TreeGrafter"/>
</dbReference>
<dbReference type="EMBL" id="AMQN01001063">
    <property type="status" value="NOT_ANNOTATED_CDS"/>
    <property type="molecule type" value="Genomic_DNA"/>
</dbReference>
<dbReference type="EMBL" id="KB299137">
    <property type="protein sequence ID" value="ELU08337.1"/>
    <property type="molecule type" value="Genomic_DNA"/>
</dbReference>
<dbReference type="PANTHER" id="PTHR30575:SF0">
    <property type="entry name" value="XAA-ARG DIPEPTIDASE"/>
    <property type="match status" value="1"/>
</dbReference>
<feature type="region of interest" description="Disordered" evidence="1">
    <location>
        <begin position="170"/>
        <end position="204"/>
    </location>
</feature>
<reference evidence="2 4" key="2">
    <citation type="journal article" date="2013" name="Nature">
        <title>Insights into bilaterian evolution from three spiralian genomes.</title>
        <authorList>
            <person name="Simakov O."/>
            <person name="Marletaz F."/>
            <person name="Cho S.J."/>
            <person name="Edsinger-Gonzales E."/>
            <person name="Havlak P."/>
            <person name="Hellsten U."/>
            <person name="Kuo D.H."/>
            <person name="Larsson T."/>
            <person name="Lv J."/>
            <person name="Arendt D."/>
            <person name="Savage R."/>
            <person name="Osoegawa K."/>
            <person name="de Jong P."/>
            <person name="Grimwood J."/>
            <person name="Chapman J.A."/>
            <person name="Shapiro H."/>
            <person name="Aerts A."/>
            <person name="Otillar R.P."/>
            <person name="Terry A.Y."/>
            <person name="Boore J.L."/>
            <person name="Grigoriev I.V."/>
            <person name="Lindberg D.R."/>
            <person name="Seaver E.C."/>
            <person name="Weisblat D.A."/>
            <person name="Putnam N.H."/>
            <person name="Rokhsar D.S."/>
        </authorList>
    </citation>
    <scope>NUCLEOTIDE SEQUENCE</scope>
    <source>
        <strain evidence="2 4">I ESC-2004</strain>
    </source>
</reference>
<gene>
    <name evidence="2" type="ORF">CAPTEDRAFT_213237</name>
</gene>
<sequence length="204" mass="21389">MKTGIGCMNPSLAPRAAPRTSCGLVRRPLPTTHPAAWYVAHGYIPGGLIVVLGTPAEEGGGGKLGMIQQGVFDDVTCALMAHPAPDNKFDCDGDIFSAATMVKVAFKGKSSHAAAAPYDGVNALDAAVMAYNSISCMRQQLRPSYRVAATSGGYFASHCSPGITQPVGKDLGPFRASKTERRRSVDVRKIGSRIPTWSGPRGPS</sequence>
<organism evidence="2">
    <name type="scientific">Capitella teleta</name>
    <name type="common">Polychaete worm</name>
    <dbReference type="NCBI Taxonomy" id="283909"/>
    <lineage>
        <taxon>Eukaryota</taxon>
        <taxon>Metazoa</taxon>
        <taxon>Spiralia</taxon>
        <taxon>Lophotrochozoa</taxon>
        <taxon>Annelida</taxon>
        <taxon>Polychaeta</taxon>
        <taxon>Sedentaria</taxon>
        <taxon>Scolecida</taxon>
        <taxon>Capitellidae</taxon>
        <taxon>Capitella</taxon>
    </lineage>
</organism>
<reference evidence="4" key="1">
    <citation type="submission" date="2012-12" db="EMBL/GenBank/DDBJ databases">
        <authorList>
            <person name="Hellsten U."/>
            <person name="Grimwood J."/>
            <person name="Chapman J.A."/>
            <person name="Shapiro H."/>
            <person name="Aerts A."/>
            <person name="Otillar R.P."/>
            <person name="Terry A.Y."/>
            <person name="Boore J.L."/>
            <person name="Simakov O."/>
            <person name="Marletaz F."/>
            <person name="Cho S.-J."/>
            <person name="Edsinger-Gonzales E."/>
            <person name="Havlak P."/>
            <person name="Kuo D.-H."/>
            <person name="Larsson T."/>
            <person name="Lv J."/>
            <person name="Arendt D."/>
            <person name="Savage R."/>
            <person name="Osoegawa K."/>
            <person name="de Jong P."/>
            <person name="Lindberg D.R."/>
            <person name="Seaver E.C."/>
            <person name="Weisblat D.A."/>
            <person name="Putnam N.H."/>
            <person name="Grigoriev I.V."/>
            <person name="Rokhsar D.S."/>
        </authorList>
    </citation>
    <scope>NUCLEOTIDE SEQUENCE</scope>
    <source>
        <strain evidence="4">I ESC-2004</strain>
    </source>
</reference>
<accession>R7UWM0</accession>
<dbReference type="AlphaFoldDB" id="R7UWM0"/>
<dbReference type="EMBL" id="AMQN01001062">
    <property type="status" value="NOT_ANNOTATED_CDS"/>
    <property type="molecule type" value="Genomic_DNA"/>
</dbReference>
<evidence type="ECO:0000313" key="4">
    <source>
        <dbReference type="Proteomes" id="UP000014760"/>
    </source>
</evidence>
<evidence type="ECO:0000313" key="3">
    <source>
        <dbReference type="EnsemblMetazoa" id="CapteP213237"/>
    </source>
</evidence>
<dbReference type="GO" id="GO:0071713">
    <property type="term" value="F:para-aminobenzoyl-glutamate hydrolase activity"/>
    <property type="evidence" value="ECO:0007669"/>
    <property type="project" value="TreeGrafter"/>
</dbReference>
<dbReference type="GO" id="GO:0005737">
    <property type="term" value="C:cytoplasm"/>
    <property type="evidence" value="ECO:0007669"/>
    <property type="project" value="TreeGrafter"/>
</dbReference>
<feature type="compositionally biased region" description="Basic and acidic residues" evidence="1">
    <location>
        <begin position="177"/>
        <end position="189"/>
    </location>
</feature>
<keyword evidence="4" id="KW-1185">Reference proteome</keyword>
<dbReference type="Gene3D" id="3.40.630.10">
    <property type="entry name" value="Zn peptidases"/>
    <property type="match status" value="1"/>
</dbReference>
<evidence type="ECO:0000313" key="2">
    <source>
        <dbReference type="EMBL" id="ELU08337.1"/>
    </source>
</evidence>
<proteinExistence type="predicted"/>
<name>R7UWM0_CAPTE</name>
<evidence type="ECO:0008006" key="5">
    <source>
        <dbReference type="Google" id="ProtNLM"/>
    </source>
</evidence>
<dbReference type="OrthoDB" id="6119954at2759"/>
<dbReference type="InterPro" id="IPR052030">
    <property type="entry name" value="Peptidase_M20/M20A_hydrolases"/>
</dbReference>
<dbReference type="GO" id="GO:0046657">
    <property type="term" value="P:folic acid catabolic process"/>
    <property type="evidence" value="ECO:0007669"/>
    <property type="project" value="TreeGrafter"/>
</dbReference>
<dbReference type="SUPFAM" id="SSF53187">
    <property type="entry name" value="Zn-dependent exopeptidases"/>
    <property type="match status" value="1"/>
</dbReference>
<dbReference type="PANTHER" id="PTHR30575">
    <property type="entry name" value="PEPTIDASE M20"/>
    <property type="match status" value="1"/>
</dbReference>
<protein>
    <recommendedName>
        <fullName evidence="5">Peptidase M20 dimerisation domain-containing protein</fullName>
    </recommendedName>
</protein>
<reference evidence="3" key="3">
    <citation type="submission" date="2015-06" db="UniProtKB">
        <authorList>
            <consortium name="EnsemblMetazoa"/>
        </authorList>
    </citation>
    <scope>IDENTIFICATION</scope>
</reference>